<dbReference type="GO" id="GO:0004185">
    <property type="term" value="F:serine-type carboxypeptidase activity"/>
    <property type="evidence" value="ECO:0007669"/>
    <property type="project" value="InterPro"/>
</dbReference>
<sequence length="534" mass="56526">MSGRTRHIVTSIAVGALVGGAGLSSPLFGADPPAPGGSLRQVDTAHEGLAADIDEILADSRLDGAQAAVVVRDAETGETVYEHEPDQRFMPASNAKLLTSAVALDVLGPEHTFTTTVATTGRRSGTVLRGDLHLRGGGDPTMLAEDYAALAEQVADAGVRTIVGDVVADDSRYDDVRLGNDWNWNDEPYYYAAPVSALTVAPNTDYDAGTVIVDVDPAAEPGARPDVTVVPETDSVTVVNEATTAPAGDGSGIRVGREHGTDVITVTGSIAVDAGGSRDWVSVWEPTEYAADVFVRQLRRNGVRVLGGAAEGVTPDGARRIAAHESMPLRELMVPFMKLSNNGHAEVLIKEMGRVVAGEGSWDAGLDVLRDELATGYGLDVDTMSNRDGSGLSRRNLIPPEQIATLLEEVQDRPWFDEWHESLPIAGESERMVGGTLRSRMDGTAADGNVHAKTGTLTGATALSGYVTDADGRRLIFSVMFNDYLSDKPSDLEDRIAVRLAEYSQDAATLRRPAAEVPAVDLPGNVECSWVKAC</sequence>
<dbReference type="InterPro" id="IPR012338">
    <property type="entry name" value="Beta-lactam/transpept-like"/>
</dbReference>
<accession>A0A2P8EBW5</accession>
<dbReference type="GO" id="GO:0006508">
    <property type="term" value="P:proteolysis"/>
    <property type="evidence" value="ECO:0007669"/>
    <property type="project" value="InterPro"/>
</dbReference>
<comment type="similarity">
    <text evidence="1">Belongs to the peptidase S13 family.</text>
</comment>
<evidence type="ECO:0000313" key="3">
    <source>
        <dbReference type="EMBL" id="PSL06944.1"/>
    </source>
</evidence>
<evidence type="ECO:0000256" key="2">
    <source>
        <dbReference type="ARBA" id="ARBA00022801"/>
    </source>
</evidence>
<evidence type="ECO:0000313" key="4">
    <source>
        <dbReference type="Proteomes" id="UP000243528"/>
    </source>
</evidence>
<keyword evidence="3" id="KW-0645">Protease</keyword>
<reference evidence="3 4" key="1">
    <citation type="submission" date="2018-03" db="EMBL/GenBank/DDBJ databases">
        <title>Genomic Encyclopedia of Archaeal and Bacterial Type Strains, Phase II (KMG-II): from individual species to whole genera.</title>
        <authorList>
            <person name="Goeker M."/>
        </authorList>
    </citation>
    <scope>NUCLEOTIDE SEQUENCE [LARGE SCALE GENOMIC DNA]</scope>
    <source>
        <strain evidence="3 4">DSM 45211</strain>
    </source>
</reference>
<protein>
    <submittedName>
        <fullName evidence="3">D-alanyl-D-alanine carboxypeptidase/D-alanyl-D-alanine-endopeptidase (Penicillin-binding protein 4)</fullName>
    </submittedName>
</protein>
<dbReference type="Gene3D" id="3.40.710.10">
    <property type="entry name" value="DD-peptidase/beta-lactamase superfamily"/>
    <property type="match status" value="1"/>
</dbReference>
<dbReference type="PRINTS" id="PR00922">
    <property type="entry name" value="DADACBPTASE3"/>
</dbReference>
<dbReference type="InterPro" id="IPR000667">
    <property type="entry name" value="Peptidase_S13"/>
</dbReference>
<evidence type="ECO:0000256" key="1">
    <source>
        <dbReference type="ARBA" id="ARBA00006096"/>
    </source>
</evidence>
<proteinExistence type="inferred from homology"/>
<dbReference type="EMBL" id="PYGE01000002">
    <property type="protein sequence ID" value="PSL06944.1"/>
    <property type="molecule type" value="Genomic_DNA"/>
</dbReference>
<dbReference type="PANTHER" id="PTHR30023">
    <property type="entry name" value="D-ALANYL-D-ALANINE CARBOXYPEPTIDASE"/>
    <property type="match status" value="1"/>
</dbReference>
<name>A0A2P8EBW5_9ACTN</name>
<dbReference type="Pfam" id="PF02113">
    <property type="entry name" value="Peptidase_S13"/>
    <property type="match status" value="1"/>
</dbReference>
<dbReference type="Proteomes" id="UP000243528">
    <property type="component" value="Unassembled WGS sequence"/>
</dbReference>
<dbReference type="Gene3D" id="3.50.80.20">
    <property type="entry name" value="D-Ala-D-Ala carboxypeptidase C, peptidase S13"/>
    <property type="match status" value="1"/>
</dbReference>
<dbReference type="NCBIfam" id="TIGR00666">
    <property type="entry name" value="PBP4"/>
    <property type="match status" value="1"/>
</dbReference>
<dbReference type="SUPFAM" id="SSF56601">
    <property type="entry name" value="beta-lactamase/transpeptidase-like"/>
    <property type="match status" value="1"/>
</dbReference>
<keyword evidence="4" id="KW-1185">Reference proteome</keyword>
<comment type="caution">
    <text evidence="3">The sequence shown here is derived from an EMBL/GenBank/DDBJ whole genome shotgun (WGS) entry which is preliminary data.</text>
</comment>
<gene>
    <name evidence="3" type="ORF">CLV30_102333</name>
</gene>
<dbReference type="GO" id="GO:0000270">
    <property type="term" value="P:peptidoglycan metabolic process"/>
    <property type="evidence" value="ECO:0007669"/>
    <property type="project" value="TreeGrafter"/>
</dbReference>
<dbReference type="PANTHER" id="PTHR30023:SF0">
    <property type="entry name" value="PENICILLIN-SENSITIVE CARBOXYPEPTIDASE A"/>
    <property type="match status" value="1"/>
</dbReference>
<dbReference type="RefSeq" id="WP_106535932.1">
    <property type="nucleotide sequence ID" value="NZ_ML142898.1"/>
</dbReference>
<organism evidence="3 4">
    <name type="scientific">Haloactinopolyspora alba</name>
    <dbReference type="NCBI Taxonomy" id="648780"/>
    <lineage>
        <taxon>Bacteria</taxon>
        <taxon>Bacillati</taxon>
        <taxon>Actinomycetota</taxon>
        <taxon>Actinomycetes</taxon>
        <taxon>Jiangellales</taxon>
        <taxon>Jiangellaceae</taxon>
        <taxon>Haloactinopolyspora</taxon>
    </lineage>
</organism>
<dbReference type="OrthoDB" id="9802627at2"/>
<keyword evidence="3" id="KW-0121">Carboxypeptidase</keyword>
<dbReference type="AlphaFoldDB" id="A0A2P8EBW5"/>
<keyword evidence="2" id="KW-0378">Hydrolase</keyword>